<dbReference type="InterPro" id="IPR008969">
    <property type="entry name" value="CarboxyPept-like_regulatory"/>
</dbReference>
<name>A0ABU1K7R8_9FLAO</name>
<keyword evidence="3" id="KW-1185">Reference proteome</keyword>
<feature type="signal peptide" evidence="1">
    <location>
        <begin position="1"/>
        <end position="24"/>
    </location>
</feature>
<keyword evidence="1" id="KW-0732">Signal</keyword>
<comment type="caution">
    <text evidence="2">The sequence shown here is derived from an EMBL/GenBank/DDBJ whole genome shotgun (WGS) entry which is preliminary data.</text>
</comment>
<accession>A0ABU1K7R8</accession>
<dbReference type="RefSeq" id="WP_309729247.1">
    <property type="nucleotide sequence ID" value="NZ_JAVDQA010000007.1"/>
</dbReference>
<protein>
    <recommendedName>
        <fullName evidence="4">Carboxypeptidase-like regulatory domain-containing protein</fullName>
    </recommendedName>
</protein>
<evidence type="ECO:0000256" key="1">
    <source>
        <dbReference type="SAM" id="SignalP"/>
    </source>
</evidence>
<dbReference type="SUPFAM" id="SSF49464">
    <property type="entry name" value="Carboxypeptidase regulatory domain-like"/>
    <property type="match status" value="1"/>
</dbReference>
<dbReference type="Pfam" id="PF13715">
    <property type="entry name" value="CarbopepD_reg_2"/>
    <property type="match status" value="1"/>
</dbReference>
<dbReference type="EMBL" id="JAVDQA010000007">
    <property type="protein sequence ID" value="MDR6301646.1"/>
    <property type="molecule type" value="Genomic_DNA"/>
</dbReference>
<feature type="chain" id="PRO_5047454296" description="Carboxypeptidase-like regulatory domain-containing protein" evidence="1">
    <location>
        <begin position="25"/>
        <end position="518"/>
    </location>
</feature>
<dbReference type="Gene3D" id="2.60.40.1120">
    <property type="entry name" value="Carboxypeptidase-like, regulatory domain"/>
    <property type="match status" value="1"/>
</dbReference>
<dbReference type="Proteomes" id="UP001257659">
    <property type="component" value="Unassembled WGS sequence"/>
</dbReference>
<evidence type="ECO:0008006" key="4">
    <source>
        <dbReference type="Google" id="ProtNLM"/>
    </source>
</evidence>
<reference evidence="2 3" key="1">
    <citation type="submission" date="2023-07" db="EMBL/GenBank/DDBJ databases">
        <title>Genomic Encyclopedia of Type Strains, Phase IV (KMG-IV): sequencing the most valuable type-strain genomes for metagenomic binning, comparative biology and taxonomic classification.</title>
        <authorList>
            <person name="Goeker M."/>
        </authorList>
    </citation>
    <scope>NUCLEOTIDE SEQUENCE [LARGE SCALE GENOMIC DNA]</scope>
    <source>
        <strain evidence="2 3">DSM 102814</strain>
    </source>
</reference>
<evidence type="ECO:0000313" key="3">
    <source>
        <dbReference type="Proteomes" id="UP001257659"/>
    </source>
</evidence>
<gene>
    <name evidence="2" type="ORF">GGR31_002316</name>
</gene>
<organism evidence="2 3">
    <name type="scientific">Mesonia maritima</name>
    <dbReference type="NCBI Taxonomy" id="1793873"/>
    <lineage>
        <taxon>Bacteria</taxon>
        <taxon>Pseudomonadati</taxon>
        <taxon>Bacteroidota</taxon>
        <taxon>Flavobacteriia</taxon>
        <taxon>Flavobacteriales</taxon>
        <taxon>Flavobacteriaceae</taxon>
        <taxon>Mesonia</taxon>
    </lineage>
</organism>
<proteinExistence type="predicted"/>
<evidence type="ECO:0000313" key="2">
    <source>
        <dbReference type="EMBL" id="MDR6301646.1"/>
    </source>
</evidence>
<sequence length="518" mass="58775">MRKNTFSSVLAILFILFSSISLFAQTVSGRVIDKKTNETIPFVNVQIGENYGVITNQEGKFSINVSQFAETDSLTFSMVGYQKKSIALKDYQEEKVLLQEAVDELDEVLLMDRKLTAEEVMQRVNENIKENYNNSSMKFSIFHRAKNSTTPGRLKFDIKKADFIPKKTLREFNENMEKFAAKAKGTTTSFFDADLTEVAINEKDSLKIAVKKATTLVNEKKNNSMSSLLGDVVEQIGKKIKSSNTFKVRTGIIPIGDSVDLSSSFMNAEKDSIDSLSTNSLRYKYDNLLANDIFHNADEGVQLAIGGTGNGGGPIFNYITEIDDYEYTIDNVSTYNGEFIYVISFKPDSGFFGGGGKYIGKIYVSTETFAVVKADYQLDEGEHGKKFNWKLLLGIKFVEREKGGTVIFQKNENEKYSPKYIRTTGKMYAYADRSFVFKENDDNKDDRIKLKFKFTMEFDNAYTNEYLVIDSKTITTSEFASFKENLGIPVEKTSTYNPETWKDYNIIAPTEDIEEYEY</sequence>